<evidence type="ECO:0000313" key="2">
    <source>
        <dbReference type="EMBL" id="MEL4454653.1"/>
    </source>
</evidence>
<evidence type="ECO:0000313" key="3">
    <source>
        <dbReference type="Proteomes" id="UP001474120"/>
    </source>
</evidence>
<dbReference type="RefSeq" id="WP_342158243.1">
    <property type="nucleotide sequence ID" value="NZ_JBCDNA010000001.1"/>
</dbReference>
<proteinExistence type="predicted"/>
<gene>
    <name evidence="2" type="ORF">AABB81_02005</name>
</gene>
<accession>A0ABU9KWU6</accession>
<name>A0ABU9KWU6_9FLAO</name>
<protein>
    <recommendedName>
        <fullName evidence="4">Sensor of ECF-type sigma factor</fullName>
    </recommendedName>
</protein>
<feature type="signal peptide" evidence="1">
    <location>
        <begin position="1"/>
        <end position="20"/>
    </location>
</feature>
<feature type="chain" id="PRO_5047064054" description="Sensor of ECF-type sigma factor" evidence="1">
    <location>
        <begin position="21"/>
        <end position="150"/>
    </location>
</feature>
<evidence type="ECO:0008006" key="4">
    <source>
        <dbReference type="Google" id="ProtNLM"/>
    </source>
</evidence>
<keyword evidence="3" id="KW-1185">Reference proteome</keyword>
<reference evidence="2 3" key="1">
    <citation type="submission" date="2024-04" db="EMBL/GenBank/DDBJ databases">
        <title>whole genome sequencing of Lutimonas vermicola strain IMCC1616.</title>
        <authorList>
            <person name="Bae S.S."/>
        </authorList>
    </citation>
    <scope>NUCLEOTIDE SEQUENCE [LARGE SCALE GENOMIC DNA]</scope>
    <source>
        <strain evidence="2 3">IMCC1616</strain>
    </source>
</reference>
<keyword evidence="1" id="KW-0732">Signal</keyword>
<organism evidence="2 3">
    <name type="scientific">Lutimonas vermicola</name>
    <dbReference type="NCBI Taxonomy" id="414288"/>
    <lineage>
        <taxon>Bacteria</taxon>
        <taxon>Pseudomonadati</taxon>
        <taxon>Bacteroidota</taxon>
        <taxon>Flavobacteriia</taxon>
        <taxon>Flavobacteriales</taxon>
        <taxon>Flavobacteriaceae</taxon>
        <taxon>Lutimonas</taxon>
    </lineage>
</organism>
<dbReference type="EMBL" id="JBCDNA010000001">
    <property type="protein sequence ID" value="MEL4454653.1"/>
    <property type="molecule type" value="Genomic_DNA"/>
</dbReference>
<dbReference type="Proteomes" id="UP001474120">
    <property type="component" value="Unassembled WGS sequence"/>
</dbReference>
<sequence length="150" mass="17875">MKKILIMVFLILVFSKEVSAQEGGKERMRAYKTAYITQELDLSSSEAEKFWPVYNKYDKRMFQLKVEKVRREKHRIKELGGPENLSDSDARKTLFDMLALEQEAAETKEEMYKELSKILPPVKLMKLYVAEMNFNKRLLSEYRKRRPENK</sequence>
<evidence type="ECO:0000256" key="1">
    <source>
        <dbReference type="SAM" id="SignalP"/>
    </source>
</evidence>
<comment type="caution">
    <text evidence="2">The sequence shown here is derived from an EMBL/GenBank/DDBJ whole genome shotgun (WGS) entry which is preliminary data.</text>
</comment>